<dbReference type="PANTHER" id="PTHR35901:SF1">
    <property type="entry name" value="EXONUCLEASE VAPC9"/>
    <property type="match status" value="1"/>
</dbReference>
<organism evidence="6 7">
    <name type="scientific">Nocardiopsis composta</name>
    <dbReference type="NCBI Taxonomy" id="157465"/>
    <lineage>
        <taxon>Bacteria</taxon>
        <taxon>Bacillati</taxon>
        <taxon>Actinomycetota</taxon>
        <taxon>Actinomycetes</taxon>
        <taxon>Streptosporangiales</taxon>
        <taxon>Nocardiopsidaceae</taxon>
        <taxon>Nocardiopsis</taxon>
    </lineage>
</organism>
<protein>
    <submittedName>
        <fullName evidence="6">Putative nucleic acid-binding protein</fullName>
    </submittedName>
</protein>
<dbReference type="InterPro" id="IPR002716">
    <property type="entry name" value="PIN_dom"/>
</dbReference>
<dbReference type="RefSeq" id="WP_184398809.1">
    <property type="nucleotide sequence ID" value="NZ_BAAAJD010000103.1"/>
</dbReference>
<evidence type="ECO:0000313" key="6">
    <source>
        <dbReference type="EMBL" id="MBB5435750.1"/>
    </source>
</evidence>
<dbReference type="Pfam" id="PF01850">
    <property type="entry name" value="PIN"/>
    <property type="match status" value="1"/>
</dbReference>
<dbReference type="PANTHER" id="PTHR35901">
    <property type="entry name" value="RIBONUCLEASE VAPC3"/>
    <property type="match status" value="1"/>
</dbReference>
<dbReference type="InterPro" id="IPR051619">
    <property type="entry name" value="TypeII_TA_RNase_PINc/VapC"/>
</dbReference>
<keyword evidence="2" id="KW-0479">Metal-binding</keyword>
<name>A0A7W8QTM4_9ACTN</name>
<dbReference type="InterPro" id="IPR044153">
    <property type="entry name" value="PIN_Pae0151-like"/>
</dbReference>
<keyword evidence="1" id="KW-0540">Nuclease</keyword>
<keyword evidence="3" id="KW-0378">Hydrolase</keyword>
<dbReference type="GO" id="GO:0004518">
    <property type="term" value="F:nuclease activity"/>
    <property type="evidence" value="ECO:0007669"/>
    <property type="project" value="UniProtKB-KW"/>
</dbReference>
<sequence length="131" mass="14467">MIVTDASALANMLIYREGRGRKARAALGRDVHWAAPEHWKAEVFSAIRGLYLGRKTDESTARQAVERIPRLGVETVPLEALLPRMWRLRSSVSAYDAAYVALAESRAAELVTADARLARVAVSYCRVDLVG</sequence>
<dbReference type="Proteomes" id="UP000572635">
    <property type="component" value="Unassembled WGS sequence"/>
</dbReference>
<dbReference type="CDD" id="cd09873">
    <property type="entry name" value="PIN_Pae0151-like"/>
    <property type="match status" value="1"/>
</dbReference>
<comment type="caution">
    <text evidence="6">The sequence shown here is derived from an EMBL/GenBank/DDBJ whole genome shotgun (WGS) entry which is preliminary data.</text>
</comment>
<feature type="domain" description="PIN" evidence="5">
    <location>
        <begin position="2"/>
        <end position="121"/>
    </location>
</feature>
<dbReference type="EMBL" id="JACHDB010000002">
    <property type="protein sequence ID" value="MBB5435750.1"/>
    <property type="molecule type" value="Genomic_DNA"/>
</dbReference>
<evidence type="ECO:0000256" key="3">
    <source>
        <dbReference type="ARBA" id="ARBA00022801"/>
    </source>
</evidence>
<dbReference type="SUPFAM" id="SSF88723">
    <property type="entry name" value="PIN domain-like"/>
    <property type="match status" value="1"/>
</dbReference>
<dbReference type="GO" id="GO:0016787">
    <property type="term" value="F:hydrolase activity"/>
    <property type="evidence" value="ECO:0007669"/>
    <property type="project" value="UniProtKB-KW"/>
</dbReference>
<dbReference type="GO" id="GO:0046872">
    <property type="term" value="F:metal ion binding"/>
    <property type="evidence" value="ECO:0007669"/>
    <property type="project" value="UniProtKB-KW"/>
</dbReference>
<dbReference type="Gene3D" id="3.40.50.1010">
    <property type="entry name" value="5'-nuclease"/>
    <property type="match status" value="1"/>
</dbReference>
<evidence type="ECO:0000256" key="4">
    <source>
        <dbReference type="ARBA" id="ARBA00022842"/>
    </source>
</evidence>
<dbReference type="InterPro" id="IPR029060">
    <property type="entry name" value="PIN-like_dom_sf"/>
</dbReference>
<evidence type="ECO:0000256" key="1">
    <source>
        <dbReference type="ARBA" id="ARBA00022722"/>
    </source>
</evidence>
<gene>
    <name evidence="6" type="ORF">HDA36_005898</name>
</gene>
<keyword evidence="7" id="KW-1185">Reference proteome</keyword>
<proteinExistence type="predicted"/>
<keyword evidence="4" id="KW-0460">Magnesium</keyword>
<evidence type="ECO:0000259" key="5">
    <source>
        <dbReference type="Pfam" id="PF01850"/>
    </source>
</evidence>
<evidence type="ECO:0000256" key="2">
    <source>
        <dbReference type="ARBA" id="ARBA00022723"/>
    </source>
</evidence>
<reference evidence="6 7" key="1">
    <citation type="submission" date="2020-08" db="EMBL/GenBank/DDBJ databases">
        <title>Sequencing the genomes of 1000 actinobacteria strains.</title>
        <authorList>
            <person name="Klenk H.-P."/>
        </authorList>
    </citation>
    <scope>NUCLEOTIDE SEQUENCE [LARGE SCALE GENOMIC DNA]</scope>
    <source>
        <strain evidence="6 7">DSM 44551</strain>
    </source>
</reference>
<accession>A0A7W8QTM4</accession>
<evidence type="ECO:0000313" key="7">
    <source>
        <dbReference type="Proteomes" id="UP000572635"/>
    </source>
</evidence>
<dbReference type="AlphaFoldDB" id="A0A7W8QTM4"/>